<name>A0ABX0M4Z8_9BURK</name>
<reference evidence="2 3" key="1">
    <citation type="submission" date="2019-09" db="EMBL/GenBank/DDBJ databases">
        <title>Taxonomy of Antarctic Massilia spp.: description of Massilia rubra sp. nov., Massilia aquatica sp. nov., Massilia mucilaginosa sp. nov., Massilia frigida sp. nov. isolated from streams, lakes and regoliths.</title>
        <authorList>
            <person name="Holochova P."/>
            <person name="Sedlacek I."/>
            <person name="Kralova S."/>
            <person name="Maslanova I."/>
            <person name="Busse H.-J."/>
            <person name="Stankova E."/>
            <person name="Vrbovska V."/>
            <person name="Kovarovic V."/>
            <person name="Bartak M."/>
            <person name="Svec P."/>
            <person name="Pantucek R."/>
        </authorList>
    </citation>
    <scope>NUCLEOTIDE SEQUENCE [LARGE SCALE GENOMIC DNA]</scope>
    <source>
        <strain evidence="2 3">CCM 8693</strain>
    </source>
</reference>
<gene>
    <name evidence="2" type="ORF">F1609_08135</name>
</gene>
<evidence type="ECO:0000313" key="2">
    <source>
        <dbReference type="EMBL" id="NHZ40128.1"/>
    </source>
</evidence>
<evidence type="ECO:0000256" key="1">
    <source>
        <dbReference type="SAM" id="SignalP"/>
    </source>
</evidence>
<protein>
    <recommendedName>
        <fullName evidence="4">Lipoprotein</fullName>
    </recommendedName>
</protein>
<proteinExistence type="predicted"/>
<accession>A0ABX0M4Z8</accession>
<evidence type="ECO:0000313" key="3">
    <source>
        <dbReference type="Proteomes" id="UP000819052"/>
    </source>
</evidence>
<keyword evidence="3" id="KW-1185">Reference proteome</keyword>
<dbReference type="RefSeq" id="WP_229421715.1">
    <property type="nucleotide sequence ID" value="NZ_VVIW01000003.1"/>
</dbReference>
<dbReference type="EMBL" id="VVIW01000003">
    <property type="protein sequence ID" value="NHZ40128.1"/>
    <property type="molecule type" value="Genomic_DNA"/>
</dbReference>
<keyword evidence="1" id="KW-0732">Signal</keyword>
<organism evidence="2 3">
    <name type="scientific">Massilia aquatica</name>
    <dbReference type="NCBI Taxonomy" id="2609000"/>
    <lineage>
        <taxon>Bacteria</taxon>
        <taxon>Pseudomonadati</taxon>
        <taxon>Pseudomonadota</taxon>
        <taxon>Betaproteobacteria</taxon>
        <taxon>Burkholderiales</taxon>
        <taxon>Oxalobacteraceae</taxon>
        <taxon>Telluria group</taxon>
        <taxon>Massilia</taxon>
    </lineage>
</organism>
<feature type="chain" id="PRO_5046442703" description="Lipoprotein" evidence="1">
    <location>
        <begin position="25"/>
        <end position="89"/>
    </location>
</feature>
<dbReference type="PROSITE" id="PS51257">
    <property type="entry name" value="PROKAR_LIPOPROTEIN"/>
    <property type="match status" value="1"/>
</dbReference>
<comment type="caution">
    <text evidence="2">The sequence shown here is derived from an EMBL/GenBank/DDBJ whole genome shotgun (WGS) entry which is preliminary data.</text>
</comment>
<evidence type="ECO:0008006" key="4">
    <source>
        <dbReference type="Google" id="ProtNLM"/>
    </source>
</evidence>
<dbReference type="Proteomes" id="UP000819052">
    <property type="component" value="Unassembled WGS sequence"/>
</dbReference>
<sequence>MTARRMLWACALLAVLLLAACAGRAPVVQEVKVPVYRPCVTGALERPAFAVRGLAPDASDGEKVLALARDLPLHLKYEAQLEAVIAGCL</sequence>
<feature type="signal peptide" evidence="1">
    <location>
        <begin position="1"/>
        <end position="24"/>
    </location>
</feature>